<evidence type="ECO:0000256" key="1">
    <source>
        <dbReference type="SAM" id="MobiDB-lite"/>
    </source>
</evidence>
<dbReference type="PATRIC" id="fig|294.133.peg.3008"/>
<name>A0A0F4V6V1_PSEFL</name>
<evidence type="ECO:0000313" key="2">
    <source>
        <dbReference type="EMBL" id="KJZ64573.1"/>
    </source>
</evidence>
<accession>A0A0F4V6V1</accession>
<reference evidence="2 3" key="1">
    <citation type="submission" date="2015-03" db="EMBL/GenBank/DDBJ databases">
        <title>Comparative genomics of Pseudomonas insights into diversity of traits involved in vanlence and defense.</title>
        <authorList>
            <person name="Qin Y."/>
        </authorList>
    </citation>
    <scope>NUCLEOTIDE SEQUENCE [LARGE SCALE GENOMIC DNA]</scope>
    <source>
        <strain evidence="2 3">H24</strain>
    </source>
</reference>
<gene>
    <name evidence="2" type="ORF">VD17_17005</name>
</gene>
<dbReference type="OrthoDB" id="6889398at2"/>
<feature type="region of interest" description="Disordered" evidence="1">
    <location>
        <begin position="37"/>
        <end position="109"/>
    </location>
</feature>
<dbReference type="RefSeq" id="WP_046054787.1">
    <property type="nucleotide sequence ID" value="NZ_LACH01000036.1"/>
</dbReference>
<proteinExistence type="predicted"/>
<dbReference type="EMBL" id="LACH01000036">
    <property type="protein sequence ID" value="KJZ64573.1"/>
    <property type="molecule type" value="Genomic_DNA"/>
</dbReference>
<feature type="compositionally biased region" description="Basic and acidic residues" evidence="1">
    <location>
        <begin position="62"/>
        <end position="78"/>
    </location>
</feature>
<sequence length="146" mass="15115">MSINLAGNTALAALPPAGGQGGVAASQSLFEHMANTAKSVPEGGGPQQLGDNLMERLNSFIDRSRGFTERTEVLEKKPTPAAQASSAGAEKTAAPGTETPKPVGEKQMDQLVQSLGKMFDYSIETQMVVRGATQISGAANTLLKGQ</sequence>
<organism evidence="2 3">
    <name type="scientific">Pseudomonas fluorescens</name>
    <dbReference type="NCBI Taxonomy" id="294"/>
    <lineage>
        <taxon>Bacteria</taxon>
        <taxon>Pseudomonadati</taxon>
        <taxon>Pseudomonadota</taxon>
        <taxon>Gammaproteobacteria</taxon>
        <taxon>Pseudomonadales</taxon>
        <taxon>Pseudomonadaceae</taxon>
        <taxon>Pseudomonas</taxon>
    </lineage>
</organism>
<comment type="caution">
    <text evidence="2">The sequence shown here is derived from an EMBL/GenBank/DDBJ whole genome shotgun (WGS) entry which is preliminary data.</text>
</comment>
<dbReference type="Proteomes" id="UP000033400">
    <property type="component" value="Unassembled WGS sequence"/>
</dbReference>
<dbReference type="AlphaFoldDB" id="A0A0F4V6V1"/>
<evidence type="ECO:0000313" key="3">
    <source>
        <dbReference type="Proteomes" id="UP000033400"/>
    </source>
</evidence>
<protein>
    <submittedName>
        <fullName evidence="2">Uncharacterized protein</fullName>
    </submittedName>
</protein>